<dbReference type="RefSeq" id="WP_284341322.1">
    <property type="nucleotide sequence ID" value="NZ_BSNS01000014.1"/>
</dbReference>
<evidence type="ECO:0000256" key="2">
    <source>
        <dbReference type="ARBA" id="ARBA00008520"/>
    </source>
</evidence>
<comment type="caution">
    <text evidence="4">The sequence shown here is derived from an EMBL/GenBank/DDBJ whole genome shotgun (WGS) entry which is preliminary data.</text>
</comment>
<keyword evidence="5" id="KW-1185">Reference proteome</keyword>
<name>A0ABQ5W7P4_9HYPH</name>
<dbReference type="PANTHER" id="PTHR43649">
    <property type="entry name" value="ARABINOSE-BINDING PROTEIN-RELATED"/>
    <property type="match status" value="1"/>
</dbReference>
<accession>A0ABQ5W7P4</accession>
<evidence type="ECO:0000313" key="5">
    <source>
        <dbReference type="Proteomes" id="UP001156691"/>
    </source>
</evidence>
<dbReference type="PROSITE" id="PS51318">
    <property type="entry name" value="TAT"/>
    <property type="match status" value="1"/>
</dbReference>
<evidence type="ECO:0000256" key="3">
    <source>
        <dbReference type="ARBA" id="ARBA00022764"/>
    </source>
</evidence>
<proteinExistence type="inferred from homology"/>
<organism evidence="4 5">
    <name type="scientific">Devosia nitrariae</name>
    <dbReference type="NCBI Taxonomy" id="2071872"/>
    <lineage>
        <taxon>Bacteria</taxon>
        <taxon>Pseudomonadati</taxon>
        <taxon>Pseudomonadota</taxon>
        <taxon>Alphaproteobacteria</taxon>
        <taxon>Hyphomicrobiales</taxon>
        <taxon>Devosiaceae</taxon>
        <taxon>Devosia</taxon>
    </lineage>
</organism>
<comment type="subcellular location">
    <subcellularLocation>
        <location evidence="1">Periplasm</location>
    </subcellularLocation>
</comment>
<dbReference type="PANTHER" id="PTHR43649:SF12">
    <property type="entry name" value="DIACETYLCHITOBIOSE BINDING PROTEIN DASA"/>
    <property type="match status" value="1"/>
</dbReference>
<dbReference type="EMBL" id="BSNS01000014">
    <property type="protein sequence ID" value="GLQ55908.1"/>
    <property type="molecule type" value="Genomic_DNA"/>
</dbReference>
<dbReference type="Gene3D" id="3.40.190.10">
    <property type="entry name" value="Periplasmic binding protein-like II"/>
    <property type="match status" value="1"/>
</dbReference>
<dbReference type="Pfam" id="PF01547">
    <property type="entry name" value="SBP_bac_1"/>
    <property type="match status" value="1"/>
</dbReference>
<evidence type="ECO:0000313" key="4">
    <source>
        <dbReference type="EMBL" id="GLQ55908.1"/>
    </source>
</evidence>
<protein>
    <submittedName>
        <fullName evidence="4">Sugar ABC transporter substrate-binding protein</fullName>
    </submittedName>
</protein>
<dbReference type="InterPro" id="IPR006059">
    <property type="entry name" value="SBP"/>
</dbReference>
<dbReference type="Proteomes" id="UP001156691">
    <property type="component" value="Unassembled WGS sequence"/>
</dbReference>
<gene>
    <name evidence="4" type="ORF">GCM10010862_31670</name>
</gene>
<evidence type="ECO:0000256" key="1">
    <source>
        <dbReference type="ARBA" id="ARBA00004418"/>
    </source>
</evidence>
<comment type="similarity">
    <text evidence="2">Belongs to the bacterial solute-binding protein 1 family.</text>
</comment>
<dbReference type="InterPro" id="IPR050490">
    <property type="entry name" value="Bact_solute-bd_prot1"/>
</dbReference>
<sequence length="508" mass="54981">MDSIIRRGLSRRSFLAGTAALGAATFLGTRRASAYDFNIPEPIGELKADGPFRWLDSGDQKAVFFRQFFEQYGRERGIETVYDGLPFTEIATVLPLGIRNNTAPDVFCLPLGAQPSSAVQEGWVRSYDDLIPDIESWKAKFPAGAFLEGLNMFDGKTYGLPYTSGRYCAATLLFNRKLMNDAGFDPESEPLTWDTFREAARKITEGSGGRTYGFIIGGAQVNRWNDVVRTLAQLAGASCGAGSIYAGIDFRTGEVVFDADQFVEAVELLIAMQSDGSIFPGSMSMNAPQARAFMPQGAAGMILQGPWNVPQWERENPDFDFGLAQPPTPQGVEQGYTTGEGVASQGVTVYINALSRNPEIAADVFHYLGTEQGQIDWANIDGVADAPVFRSAIENSQMSERSRAVVALFDKFVRVGPNPFVANAQLSEVAKAYSPPTPSLAETVQGLVTGQIQGVKESLTELVSATNTALDAAIETAKANGAEVSRDDFVFGNWDPSKDYTAEDYKAA</sequence>
<dbReference type="SUPFAM" id="SSF53850">
    <property type="entry name" value="Periplasmic binding protein-like II"/>
    <property type="match status" value="1"/>
</dbReference>
<reference evidence="5" key="1">
    <citation type="journal article" date="2019" name="Int. J. Syst. Evol. Microbiol.">
        <title>The Global Catalogue of Microorganisms (GCM) 10K type strain sequencing project: providing services to taxonomists for standard genome sequencing and annotation.</title>
        <authorList>
            <consortium name="The Broad Institute Genomics Platform"/>
            <consortium name="The Broad Institute Genome Sequencing Center for Infectious Disease"/>
            <person name="Wu L."/>
            <person name="Ma J."/>
        </authorList>
    </citation>
    <scope>NUCLEOTIDE SEQUENCE [LARGE SCALE GENOMIC DNA]</scope>
    <source>
        <strain evidence="5">NBRC 112416</strain>
    </source>
</reference>
<keyword evidence="3" id="KW-0574">Periplasm</keyword>
<dbReference type="InterPro" id="IPR006311">
    <property type="entry name" value="TAT_signal"/>
</dbReference>